<comment type="cofactor">
    <cofactor evidence="1">
        <name>FMN</name>
        <dbReference type="ChEBI" id="CHEBI:58210"/>
    </cofactor>
</comment>
<dbReference type="PANTHER" id="PTHR14359:SF6">
    <property type="entry name" value="PHOSPHOPANTOTHENOYLCYSTEINE DECARBOXYLASE"/>
    <property type="match status" value="1"/>
</dbReference>
<dbReference type="Gene3D" id="3.40.50.1950">
    <property type="entry name" value="Flavin prenyltransferase-like"/>
    <property type="match status" value="1"/>
</dbReference>
<keyword evidence="4" id="KW-0210">Decarboxylase</keyword>
<dbReference type="EMBL" id="JASCZI010060585">
    <property type="protein sequence ID" value="MED6134279.1"/>
    <property type="molecule type" value="Genomic_DNA"/>
</dbReference>
<keyword evidence="2" id="KW-0341">Growth regulation</keyword>
<evidence type="ECO:0000313" key="10">
    <source>
        <dbReference type="EMBL" id="MED6134279.1"/>
    </source>
</evidence>
<evidence type="ECO:0000256" key="7">
    <source>
        <dbReference type="ARBA" id="ARBA00060685"/>
    </source>
</evidence>
<keyword evidence="3" id="KW-0288">FMN</keyword>
<dbReference type="Pfam" id="PF02441">
    <property type="entry name" value="Flavoprotein"/>
    <property type="match status" value="1"/>
</dbReference>
<protein>
    <recommendedName>
        <fullName evidence="8">phosphopantothenoylcysteine decarboxylase</fullName>
        <ecNumber evidence="8">4.1.1.36</ecNumber>
    </recommendedName>
</protein>
<evidence type="ECO:0000259" key="9">
    <source>
        <dbReference type="Pfam" id="PF02441"/>
    </source>
</evidence>
<reference evidence="10 11" key="1">
    <citation type="journal article" date="2023" name="Plants (Basel)">
        <title>Bridging the Gap: Combining Genomics and Transcriptomics Approaches to Understand Stylosanthes scabra, an Orphan Legume from the Brazilian Caatinga.</title>
        <authorList>
            <person name="Ferreira-Neto J.R.C."/>
            <person name="da Silva M.D."/>
            <person name="Binneck E."/>
            <person name="de Melo N.F."/>
            <person name="da Silva R.H."/>
            <person name="de Melo A.L.T.M."/>
            <person name="Pandolfi V."/>
            <person name="Bustamante F.O."/>
            <person name="Brasileiro-Vidal A.C."/>
            <person name="Benko-Iseppon A.M."/>
        </authorList>
    </citation>
    <scope>NUCLEOTIDE SEQUENCE [LARGE SCALE GENOMIC DNA]</scope>
    <source>
        <tissue evidence="10">Leaves</tissue>
    </source>
</reference>
<evidence type="ECO:0000256" key="2">
    <source>
        <dbReference type="ARBA" id="ARBA00022604"/>
    </source>
</evidence>
<evidence type="ECO:0000313" key="11">
    <source>
        <dbReference type="Proteomes" id="UP001341840"/>
    </source>
</evidence>
<organism evidence="10 11">
    <name type="scientific">Stylosanthes scabra</name>
    <dbReference type="NCBI Taxonomy" id="79078"/>
    <lineage>
        <taxon>Eukaryota</taxon>
        <taxon>Viridiplantae</taxon>
        <taxon>Streptophyta</taxon>
        <taxon>Embryophyta</taxon>
        <taxon>Tracheophyta</taxon>
        <taxon>Spermatophyta</taxon>
        <taxon>Magnoliopsida</taxon>
        <taxon>eudicotyledons</taxon>
        <taxon>Gunneridae</taxon>
        <taxon>Pentapetalae</taxon>
        <taxon>rosids</taxon>
        <taxon>fabids</taxon>
        <taxon>Fabales</taxon>
        <taxon>Fabaceae</taxon>
        <taxon>Papilionoideae</taxon>
        <taxon>50 kb inversion clade</taxon>
        <taxon>dalbergioids sensu lato</taxon>
        <taxon>Dalbergieae</taxon>
        <taxon>Pterocarpus clade</taxon>
        <taxon>Stylosanthes</taxon>
    </lineage>
</organism>
<evidence type="ECO:0000256" key="3">
    <source>
        <dbReference type="ARBA" id="ARBA00022643"/>
    </source>
</evidence>
<dbReference type="InterPro" id="IPR003382">
    <property type="entry name" value="Flavoprotein"/>
</dbReference>
<keyword evidence="11" id="KW-1185">Reference proteome</keyword>
<evidence type="ECO:0000256" key="5">
    <source>
        <dbReference type="ARBA" id="ARBA00022993"/>
    </source>
</evidence>
<gene>
    <name evidence="10" type="ORF">PIB30_035549</name>
</gene>
<dbReference type="EC" id="4.1.1.36" evidence="8"/>
<sequence>MNESSRMNSARPDPTRRKPRVLLAACGCQAAENFGLVCQSFTTWAEVRAVLTNDAWRFVNRSFLPPDGSVTLYSDRDQPVFWQRNGWGLHVDLHNWADIMVIAPMSANTIAKMLGGLCDNLLTSIIRIWDYKKPLYAVPWMEPSMWVNPLTAKQIQSLRQLGIIVVTDI</sequence>
<name>A0ABU6SDK9_9FABA</name>
<proteinExistence type="inferred from homology"/>
<evidence type="ECO:0000256" key="1">
    <source>
        <dbReference type="ARBA" id="ARBA00001917"/>
    </source>
</evidence>
<feature type="domain" description="Flavoprotein" evidence="9">
    <location>
        <begin position="20"/>
        <end position="159"/>
    </location>
</feature>
<keyword evidence="3" id="KW-0285">Flavoprotein</keyword>
<evidence type="ECO:0000256" key="6">
    <source>
        <dbReference type="ARBA" id="ARBA00038350"/>
    </source>
</evidence>
<accession>A0ABU6SDK9</accession>
<dbReference type="PANTHER" id="PTHR14359">
    <property type="entry name" value="HOMO-OLIGOMERIC FLAVIN CONTAINING CYS DECARBOXYLASE FAMILY"/>
    <property type="match status" value="1"/>
</dbReference>
<keyword evidence="5" id="KW-0173">Coenzyme A biosynthesis</keyword>
<comment type="similarity">
    <text evidence="6">Belongs to the HFCD (homooligomeric flavin containing Cys decarboxylase) superfamily.</text>
</comment>
<keyword evidence="4" id="KW-0456">Lyase</keyword>
<evidence type="ECO:0000256" key="8">
    <source>
        <dbReference type="ARBA" id="ARBA00066422"/>
    </source>
</evidence>
<dbReference type="SUPFAM" id="SSF52507">
    <property type="entry name" value="Homo-oligomeric flavin-containing Cys decarboxylases, HFCD"/>
    <property type="match status" value="1"/>
</dbReference>
<dbReference type="Proteomes" id="UP001341840">
    <property type="component" value="Unassembled WGS sequence"/>
</dbReference>
<dbReference type="InterPro" id="IPR036551">
    <property type="entry name" value="Flavin_trans-like"/>
</dbReference>
<comment type="caution">
    <text evidence="10">The sequence shown here is derived from an EMBL/GenBank/DDBJ whole genome shotgun (WGS) entry which is preliminary data.</text>
</comment>
<comment type="pathway">
    <text evidence="7">Cofactor biosynthesis; coenzyme A biosynthesis; CoA from (R)-pantothenate: step 3/5.</text>
</comment>
<evidence type="ECO:0000256" key="4">
    <source>
        <dbReference type="ARBA" id="ARBA00022793"/>
    </source>
</evidence>